<gene>
    <name evidence="1" type="ORF">KP509_03G002600</name>
</gene>
<organism evidence="1 2">
    <name type="scientific">Ceratopteris richardii</name>
    <name type="common">Triangle waterfern</name>
    <dbReference type="NCBI Taxonomy" id="49495"/>
    <lineage>
        <taxon>Eukaryota</taxon>
        <taxon>Viridiplantae</taxon>
        <taxon>Streptophyta</taxon>
        <taxon>Embryophyta</taxon>
        <taxon>Tracheophyta</taxon>
        <taxon>Polypodiopsida</taxon>
        <taxon>Polypodiidae</taxon>
        <taxon>Polypodiales</taxon>
        <taxon>Pteridineae</taxon>
        <taxon>Pteridaceae</taxon>
        <taxon>Parkerioideae</taxon>
        <taxon>Ceratopteris</taxon>
    </lineage>
</organism>
<comment type="caution">
    <text evidence="1">The sequence shown here is derived from an EMBL/GenBank/DDBJ whole genome shotgun (WGS) entry which is preliminary data.</text>
</comment>
<reference evidence="1" key="1">
    <citation type="submission" date="2021-08" db="EMBL/GenBank/DDBJ databases">
        <title>WGS assembly of Ceratopteris richardii.</title>
        <authorList>
            <person name="Marchant D.B."/>
            <person name="Chen G."/>
            <person name="Jenkins J."/>
            <person name="Shu S."/>
            <person name="Leebens-Mack J."/>
            <person name="Grimwood J."/>
            <person name="Schmutz J."/>
            <person name="Soltis P."/>
            <person name="Soltis D."/>
            <person name="Chen Z.-H."/>
        </authorList>
    </citation>
    <scope>NUCLEOTIDE SEQUENCE</scope>
    <source>
        <strain evidence="1">Whitten #5841</strain>
        <tissue evidence="1">Leaf</tissue>
    </source>
</reference>
<dbReference type="AlphaFoldDB" id="A0A8T2V0J5"/>
<accession>A0A8T2V0J5</accession>
<protein>
    <submittedName>
        <fullName evidence="1">Uncharacterized protein</fullName>
    </submittedName>
</protein>
<keyword evidence="2" id="KW-1185">Reference proteome</keyword>
<dbReference type="Proteomes" id="UP000825935">
    <property type="component" value="Chromosome 3"/>
</dbReference>
<evidence type="ECO:0000313" key="2">
    <source>
        <dbReference type="Proteomes" id="UP000825935"/>
    </source>
</evidence>
<dbReference type="EMBL" id="CM035408">
    <property type="protein sequence ID" value="KAH7440630.1"/>
    <property type="molecule type" value="Genomic_DNA"/>
</dbReference>
<sequence>MAYITLDKQEPAVVLPKGIKSGLSHLTLLRRKVILFHNKDRRTKVVNKTGCEIVMRTKYRDVWEGPAFSLGPGESTLMGSKLVDPNQRLAVLLSERNGCLSVRRARLLIPSHIIASNREIQIVRSSSQRYGAIPSGSGFVTA</sequence>
<evidence type="ECO:0000313" key="1">
    <source>
        <dbReference type="EMBL" id="KAH7440630.1"/>
    </source>
</evidence>
<proteinExistence type="predicted"/>
<name>A0A8T2V0J5_CERRI</name>